<dbReference type="STRING" id="4999.A0A1Y1URG3"/>
<evidence type="ECO:0000259" key="2">
    <source>
        <dbReference type="PROSITE" id="PS51212"/>
    </source>
</evidence>
<accession>A0A1Y1URG3</accession>
<evidence type="ECO:0000313" key="4">
    <source>
        <dbReference type="Proteomes" id="UP000193218"/>
    </source>
</evidence>
<feature type="chain" id="PRO_5011002853" description="WSC domain-containing protein" evidence="1">
    <location>
        <begin position="20"/>
        <end position="144"/>
    </location>
</feature>
<organism evidence="3 4">
    <name type="scientific">Kockovaella imperatae</name>
    <dbReference type="NCBI Taxonomy" id="4999"/>
    <lineage>
        <taxon>Eukaryota</taxon>
        <taxon>Fungi</taxon>
        <taxon>Dikarya</taxon>
        <taxon>Basidiomycota</taxon>
        <taxon>Agaricomycotina</taxon>
        <taxon>Tremellomycetes</taxon>
        <taxon>Tremellales</taxon>
        <taxon>Cuniculitremaceae</taxon>
        <taxon>Kockovaella</taxon>
    </lineage>
</organism>
<keyword evidence="4" id="KW-1185">Reference proteome</keyword>
<dbReference type="InParanoid" id="A0A1Y1URG3"/>
<feature type="domain" description="WSC" evidence="2">
    <location>
        <begin position="41"/>
        <end position="139"/>
    </location>
</feature>
<evidence type="ECO:0000313" key="3">
    <source>
        <dbReference type="EMBL" id="ORX40197.1"/>
    </source>
</evidence>
<dbReference type="InterPro" id="IPR002889">
    <property type="entry name" value="WSC_carb-bd"/>
</dbReference>
<proteinExistence type="predicted"/>
<dbReference type="OrthoDB" id="5985073at2759"/>
<evidence type="ECO:0000256" key="1">
    <source>
        <dbReference type="SAM" id="SignalP"/>
    </source>
</evidence>
<dbReference type="Pfam" id="PF01822">
    <property type="entry name" value="WSC"/>
    <property type="match status" value="1"/>
</dbReference>
<sequence length="144" mass="15437">MKASTLFVAAISAVGMVSASPVAENESTHQLEARETRSSQGWYSYGCYMDCYNGMNRFLPHVAYWNNPANDPDTCIAACQDAGYTYAGLQWGVQCFCGNSLNGSPPTASTDCFERCTGSADHAGAHCGGACRNNIWSAFEKPGH</sequence>
<dbReference type="RefSeq" id="XP_021873982.1">
    <property type="nucleotide sequence ID" value="XM_022017886.1"/>
</dbReference>
<dbReference type="Proteomes" id="UP000193218">
    <property type="component" value="Unassembled WGS sequence"/>
</dbReference>
<name>A0A1Y1URG3_9TREE</name>
<gene>
    <name evidence="3" type="ORF">BD324DRAFT_648797</name>
</gene>
<dbReference type="GeneID" id="33559695"/>
<dbReference type="AlphaFoldDB" id="A0A1Y1URG3"/>
<protein>
    <recommendedName>
        <fullName evidence="2">WSC domain-containing protein</fullName>
    </recommendedName>
</protein>
<reference evidence="3 4" key="1">
    <citation type="submission" date="2017-03" db="EMBL/GenBank/DDBJ databases">
        <title>Widespread Adenine N6-methylation of Active Genes in Fungi.</title>
        <authorList>
            <consortium name="DOE Joint Genome Institute"/>
            <person name="Mondo S.J."/>
            <person name="Dannebaum R.O."/>
            <person name="Kuo R.C."/>
            <person name="Louie K.B."/>
            <person name="Bewick A.J."/>
            <person name="Labutti K."/>
            <person name="Haridas S."/>
            <person name="Kuo A."/>
            <person name="Salamov A."/>
            <person name="Ahrendt S.R."/>
            <person name="Lau R."/>
            <person name="Bowen B.P."/>
            <person name="Lipzen A."/>
            <person name="Sullivan W."/>
            <person name="Andreopoulos W.B."/>
            <person name="Clum A."/>
            <person name="Lindquist E."/>
            <person name="Daum C."/>
            <person name="Northen T.R."/>
            <person name="Ramamoorthy G."/>
            <person name="Schmitz R.J."/>
            <person name="Gryganskyi A."/>
            <person name="Culley D."/>
            <person name="Magnuson J."/>
            <person name="James T.Y."/>
            <person name="O'Malley M.A."/>
            <person name="Stajich J.E."/>
            <person name="Spatafora J.W."/>
            <person name="Visel A."/>
            <person name="Grigoriev I.V."/>
        </authorList>
    </citation>
    <scope>NUCLEOTIDE SEQUENCE [LARGE SCALE GENOMIC DNA]</scope>
    <source>
        <strain evidence="3 4">NRRL Y-17943</strain>
    </source>
</reference>
<keyword evidence="1" id="KW-0732">Signal</keyword>
<dbReference type="PROSITE" id="PS51212">
    <property type="entry name" value="WSC"/>
    <property type="match status" value="1"/>
</dbReference>
<dbReference type="EMBL" id="NBSH01000002">
    <property type="protein sequence ID" value="ORX40197.1"/>
    <property type="molecule type" value="Genomic_DNA"/>
</dbReference>
<feature type="signal peptide" evidence="1">
    <location>
        <begin position="1"/>
        <end position="19"/>
    </location>
</feature>
<comment type="caution">
    <text evidence="3">The sequence shown here is derived from an EMBL/GenBank/DDBJ whole genome shotgun (WGS) entry which is preliminary data.</text>
</comment>